<keyword evidence="2" id="KW-1185">Reference proteome</keyword>
<gene>
    <name evidence="1" type="ORF">D187_010489</name>
</gene>
<dbReference type="RefSeq" id="WP_002626740.1">
    <property type="nucleotide sequence ID" value="NZ_ANAH02000009.1"/>
</dbReference>
<evidence type="ECO:0008006" key="3">
    <source>
        <dbReference type="Google" id="ProtNLM"/>
    </source>
</evidence>
<accession>S9PBT9</accession>
<organism evidence="1 2">
    <name type="scientific">Cystobacter fuscus (strain ATCC 25194 / DSM 2262 / NBRC 100088 / M29)</name>
    <dbReference type="NCBI Taxonomy" id="1242864"/>
    <lineage>
        <taxon>Bacteria</taxon>
        <taxon>Pseudomonadati</taxon>
        <taxon>Myxococcota</taxon>
        <taxon>Myxococcia</taxon>
        <taxon>Myxococcales</taxon>
        <taxon>Cystobacterineae</taxon>
        <taxon>Archangiaceae</taxon>
        <taxon>Cystobacter</taxon>
    </lineage>
</organism>
<dbReference type="EMBL" id="ANAH02000009">
    <property type="protein sequence ID" value="EPX61870.1"/>
    <property type="molecule type" value="Genomic_DNA"/>
</dbReference>
<dbReference type="Pfam" id="PF09720">
    <property type="entry name" value="Unstab_antitox"/>
    <property type="match status" value="1"/>
</dbReference>
<evidence type="ECO:0000313" key="1">
    <source>
        <dbReference type="EMBL" id="EPX61870.1"/>
    </source>
</evidence>
<sequence>MAERIQQIAELWDGEAAPPEQVETAPEQLAELERRLAELDADPEGGESWDVVKTRILESL</sequence>
<dbReference type="Proteomes" id="UP000011682">
    <property type="component" value="Unassembled WGS sequence"/>
</dbReference>
<comment type="caution">
    <text evidence="1">The sequence shown here is derived from an EMBL/GenBank/DDBJ whole genome shotgun (WGS) entry which is preliminary data.</text>
</comment>
<name>S9PBT9_CYSF2</name>
<proteinExistence type="predicted"/>
<dbReference type="eggNOG" id="ENOG50315J8">
    <property type="taxonomic scope" value="Bacteria"/>
</dbReference>
<dbReference type="NCBIfam" id="TIGR02574">
    <property type="entry name" value="stabl_TIGR02574"/>
    <property type="match status" value="1"/>
</dbReference>
<reference evidence="1" key="1">
    <citation type="submission" date="2013-05" db="EMBL/GenBank/DDBJ databases">
        <title>Genome assembly of Cystobacter fuscus DSM 2262.</title>
        <authorList>
            <person name="Sharma G."/>
            <person name="Khatri I."/>
            <person name="Kaur C."/>
            <person name="Mayilraj S."/>
            <person name="Subramanian S."/>
        </authorList>
    </citation>
    <scope>NUCLEOTIDE SEQUENCE [LARGE SCALE GENOMIC DNA]</scope>
    <source>
        <strain evidence="1">DSM 2262</strain>
    </source>
</reference>
<dbReference type="InterPro" id="IPR013406">
    <property type="entry name" value="CHP02574_addiction_mod"/>
</dbReference>
<protein>
    <recommendedName>
        <fullName evidence="3">Addiction module component</fullName>
    </recommendedName>
</protein>
<dbReference type="AlphaFoldDB" id="S9PBT9"/>
<evidence type="ECO:0000313" key="2">
    <source>
        <dbReference type="Proteomes" id="UP000011682"/>
    </source>
</evidence>